<dbReference type="AlphaFoldDB" id="A0A2I7KI72"/>
<organism evidence="2 3">
    <name type="scientific">Phaeobacter inhibens</name>
    <dbReference type="NCBI Taxonomy" id="221822"/>
    <lineage>
        <taxon>Bacteria</taxon>
        <taxon>Pseudomonadati</taxon>
        <taxon>Pseudomonadota</taxon>
        <taxon>Alphaproteobacteria</taxon>
        <taxon>Rhodobacterales</taxon>
        <taxon>Roseobacteraceae</taxon>
        <taxon>Phaeobacter</taxon>
    </lineage>
</organism>
<proteinExistence type="predicted"/>
<dbReference type="PROSITE" id="PS51186">
    <property type="entry name" value="GNAT"/>
    <property type="match status" value="1"/>
</dbReference>
<dbReference type="InterPro" id="IPR000182">
    <property type="entry name" value="GNAT_dom"/>
</dbReference>
<protein>
    <submittedName>
        <fullName evidence="2">Putative acetyltransferase</fullName>
    </submittedName>
</protein>
<sequence>MSWRPAQDRDLAAIHDLLRRNVASSMFLLINLRDHGLHSAAAKAMRVWVRGSGDGGVAGLTNDGTLLLQAAEASATDWHELQQLVDLQLSTGTPQPQVGVLGETAQVRRYLAATGLDQHPKRLDRDEPGLALSLTELDLGSLDRPQLSGAVLHPLSAAPRPMLVQWRAAYHQEILGTPASEAVAVASQDIDSYLLRDSHRVLNIADRWVAMTGFNAQLPEVVQIGGVYTPPEQRGHGYARCALALHLKEARAAGVEQAVLFAAGEAAVRAYRAIGFQSIGGYSLVLFDHAPQPSMAEGELAS</sequence>
<evidence type="ECO:0000259" key="1">
    <source>
        <dbReference type="PROSITE" id="PS51186"/>
    </source>
</evidence>
<keyword evidence="2" id="KW-0808">Transferase</keyword>
<dbReference type="RefSeq" id="WP_102857823.1">
    <property type="nucleotide sequence ID" value="NZ_CP010725.1"/>
</dbReference>
<gene>
    <name evidence="2" type="ORF">PhaeoP88_00288</name>
</gene>
<dbReference type="Gene3D" id="3.40.630.30">
    <property type="match status" value="1"/>
</dbReference>
<feature type="domain" description="N-acetyltransferase" evidence="1">
    <location>
        <begin position="150"/>
        <end position="297"/>
    </location>
</feature>
<dbReference type="CDD" id="cd04301">
    <property type="entry name" value="NAT_SF"/>
    <property type="match status" value="1"/>
</dbReference>
<name>A0A2I7KI72_9RHOB</name>
<evidence type="ECO:0000313" key="3">
    <source>
        <dbReference type="Proteomes" id="UP000236447"/>
    </source>
</evidence>
<dbReference type="GO" id="GO:0016747">
    <property type="term" value="F:acyltransferase activity, transferring groups other than amino-acyl groups"/>
    <property type="evidence" value="ECO:0007669"/>
    <property type="project" value="InterPro"/>
</dbReference>
<dbReference type="Proteomes" id="UP000236447">
    <property type="component" value="Chromosome"/>
</dbReference>
<dbReference type="InterPro" id="IPR016181">
    <property type="entry name" value="Acyl_CoA_acyltransferase"/>
</dbReference>
<dbReference type="SUPFAM" id="SSF55729">
    <property type="entry name" value="Acyl-CoA N-acyltransferases (Nat)"/>
    <property type="match status" value="1"/>
</dbReference>
<dbReference type="Pfam" id="PF00583">
    <property type="entry name" value="Acetyltransf_1"/>
    <property type="match status" value="1"/>
</dbReference>
<dbReference type="EMBL" id="CP010725">
    <property type="protein sequence ID" value="AUQ97692.1"/>
    <property type="molecule type" value="Genomic_DNA"/>
</dbReference>
<reference evidence="2 3" key="2">
    <citation type="journal article" date="2017" name="Genome Biol. Evol.">
        <title>Trajectories and Drivers of Genome Evolution in Surface-Associated Marine Phaeobacter.</title>
        <authorList>
            <person name="Freese H.M."/>
            <person name="Sikorski J."/>
            <person name="Bunk B."/>
            <person name="Scheuner C."/>
            <person name="Meier-Kolthoff J.P."/>
            <person name="Sproer C."/>
            <person name="Gram L."/>
            <person name="Overmann J."/>
        </authorList>
    </citation>
    <scope>NUCLEOTIDE SEQUENCE [LARGE SCALE GENOMIC DNA]</scope>
    <source>
        <strain evidence="2 3">P88</strain>
    </source>
</reference>
<reference evidence="2 3" key="1">
    <citation type="journal article" date="2017" name="Front. Microbiol.">
        <title>Phaeobacter piscinae sp. nov., a species of the Roseobacter group and potential aquaculture probiont.</title>
        <authorList>
            <person name="Sonnenschein E.C."/>
            <person name="Phippen C.B.W."/>
            <person name="Nielsen K.F."/>
            <person name="Mateiu R.V."/>
            <person name="Melchiorsen J."/>
            <person name="Gram L."/>
            <person name="Overmann J."/>
            <person name="Freese H.M."/>
        </authorList>
    </citation>
    <scope>NUCLEOTIDE SEQUENCE [LARGE SCALE GENOMIC DNA]</scope>
    <source>
        <strain evidence="2 3">P88</strain>
    </source>
</reference>
<accession>A0A2I7KI72</accession>
<evidence type="ECO:0000313" key="2">
    <source>
        <dbReference type="EMBL" id="AUQ97692.1"/>
    </source>
</evidence>